<sequence>MAYLIHANHWLLSRVYAFIVEQGKGISPNIRLGGESIRLGSSSSDGPRIGGPRNTGADANDDPGQASGHYGGVSPSQRAGHLRKSVPPAFHQSSSLMSITGSPTGVAGTAGDSGQEMEVKDGEA</sequence>
<gene>
    <name evidence="2" type="ORF">BS47DRAFT_1343626</name>
</gene>
<protein>
    <submittedName>
        <fullName evidence="2">Uncharacterized protein</fullName>
    </submittedName>
</protein>
<feature type="region of interest" description="Disordered" evidence="1">
    <location>
        <begin position="27"/>
        <end position="124"/>
    </location>
</feature>
<reference evidence="2" key="1">
    <citation type="journal article" date="2020" name="Nat. Commun.">
        <title>Large-scale genome sequencing of mycorrhizal fungi provides insights into the early evolution of symbiotic traits.</title>
        <authorList>
            <person name="Miyauchi S."/>
            <person name="Kiss E."/>
            <person name="Kuo A."/>
            <person name="Drula E."/>
            <person name="Kohler A."/>
            <person name="Sanchez-Garcia M."/>
            <person name="Morin E."/>
            <person name="Andreopoulos B."/>
            <person name="Barry K.W."/>
            <person name="Bonito G."/>
            <person name="Buee M."/>
            <person name="Carver A."/>
            <person name="Chen C."/>
            <person name="Cichocki N."/>
            <person name="Clum A."/>
            <person name="Culley D."/>
            <person name="Crous P.W."/>
            <person name="Fauchery L."/>
            <person name="Girlanda M."/>
            <person name="Hayes R.D."/>
            <person name="Keri Z."/>
            <person name="LaButti K."/>
            <person name="Lipzen A."/>
            <person name="Lombard V."/>
            <person name="Magnuson J."/>
            <person name="Maillard F."/>
            <person name="Murat C."/>
            <person name="Nolan M."/>
            <person name="Ohm R.A."/>
            <person name="Pangilinan J."/>
            <person name="Pereira M.F."/>
            <person name="Perotto S."/>
            <person name="Peter M."/>
            <person name="Pfister S."/>
            <person name="Riley R."/>
            <person name="Sitrit Y."/>
            <person name="Stielow J.B."/>
            <person name="Szollosi G."/>
            <person name="Zifcakova L."/>
            <person name="Stursova M."/>
            <person name="Spatafora J.W."/>
            <person name="Tedersoo L."/>
            <person name="Vaario L.M."/>
            <person name="Yamada A."/>
            <person name="Yan M."/>
            <person name="Wang P."/>
            <person name="Xu J."/>
            <person name="Bruns T."/>
            <person name="Baldrian P."/>
            <person name="Vilgalys R."/>
            <person name="Dunand C."/>
            <person name="Henrissat B."/>
            <person name="Grigoriev I.V."/>
            <person name="Hibbett D."/>
            <person name="Nagy L.G."/>
            <person name="Martin F.M."/>
        </authorList>
    </citation>
    <scope>NUCLEOTIDE SEQUENCE</scope>
    <source>
        <strain evidence="2">UP504</strain>
    </source>
</reference>
<evidence type="ECO:0000256" key="1">
    <source>
        <dbReference type="SAM" id="MobiDB-lite"/>
    </source>
</evidence>
<comment type="caution">
    <text evidence="2">The sequence shown here is derived from an EMBL/GenBank/DDBJ whole genome shotgun (WGS) entry which is preliminary data.</text>
</comment>
<dbReference type="EMBL" id="MU128966">
    <property type="protein sequence ID" value="KAF9513943.1"/>
    <property type="molecule type" value="Genomic_DNA"/>
</dbReference>
<dbReference type="OrthoDB" id="273181at2759"/>
<evidence type="ECO:0000313" key="3">
    <source>
        <dbReference type="Proteomes" id="UP000886523"/>
    </source>
</evidence>
<keyword evidence="3" id="KW-1185">Reference proteome</keyword>
<feature type="compositionally biased region" description="Polar residues" evidence="1">
    <location>
        <begin position="91"/>
        <end position="103"/>
    </location>
</feature>
<organism evidence="2 3">
    <name type="scientific">Hydnum rufescens UP504</name>
    <dbReference type="NCBI Taxonomy" id="1448309"/>
    <lineage>
        <taxon>Eukaryota</taxon>
        <taxon>Fungi</taxon>
        <taxon>Dikarya</taxon>
        <taxon>Basidiomycota</taxon>
        <taxon>Agaricomycotina</taxon>
        <taxon>Agaricomycetes</taxon>
        <taxon>Cantharellales</taxon>
        <taxon>Hydnaceae</taxon>
        <taxon>Hydnum</taxon>
    </lineage>
</organism>
<proteinExistence type="predicted"/>
<name>A0A9P6AXQ6_9AGAM</name>
<dbReference type="AlphaFoldDB" id="A0A9P6AXQ6"/>
<dbReference type="Proteomes" id="UP000886523">
    <property type="component" value="Unassembled WGS sequence"/>
</dbReference>
<evidence type="ECO:0000313" key="2">
    <source>
        <dbReference type="EMBL" id="KAF9513943.1"/>
    </source>
</evidence>
<accession>A0A9P6AXQ6</accession>